<dbReference type="Pfam" id="PF11000">
    <property type="entry name" value="DUF2840"/>
    <property type="match status" value="1"/>
</dbReference>
<dbReference type="InterPro" id="IPR021263">
    <property type="entry name" value="DUF2840"/>
</dbReference>
<evidence type="ECO:0000313" key="1">
    <source>
        <dbReference type="EMBL" id="PWR22396.1"/>
    </source>
</evidence>
<dbReference type="OrthoDB" id="9810432at2"/>
<organism evidence="1 2">
    <name type="scientific">Zavarzinia compransoris</name>
    <dbReference type="NCBI Taxonomy" id="1264899"/>
    <lineage>
        <taxon>Bacteria</taxon>
        <taxon>Pseudomonadati</taxon>
        <taxon>Pseudomonadota</taxon>
        <taxon>Alphaproteobacteria</taxon>
        <taxon>Rhodospirillales</taxon>
        <taxon>Zavarziniaceae</taxon>
        <taxon>Zavarzinia</taxon>
    </lineage>
</organism>
<comment type="caution">
    <text evidence="1">The sequence shown here is derived from an EMBL/GenBank/DDBJ whole genome shotgun (WGS) entry which is preliminary data.</text>
</comment>
<name>A0A317E814_9PROT</name>
<keyword evidence="2" id="KW-1185">Reference proteome</keyword>
<gene>
    <name evidence="1" type="ORF">DKG75_06220</name>
</gene>
<dbReference type="EMBL" id="QGLF01000002">
    <property type="protein sequence ID" value="PWR22396.1"/>
    <property type="molecule type" value="Genomic_DNA"/>
</dbReference>
<reference evidence="2" key="1">
    <citation type="submission" date="2018-05" db="EMBL/GenBank/DDBJ databases">
        <title>Zavarzinia sp. HR-AS.</title>
        <authorList>
            <person name="Lee Y."/>
            <person name="Jeon C.O."/>
        </authorList>
    </citation>
    <scope>NUCLEOTIDE SEQUENCE [LARGE SCALE GENOMIC DNA]</scope>
    <source>
        <strain evidence="2">DSM 1231</strain>
    </source>
</reference>
<protein>
    <submittedName>
        <fullName evidence="1">Glycosidase</fullName>
    </submittedName>
</protein>
<sequence>MSATDPFAGLTTVELTWREKQCEYWLRFGDYIAERMPDSHRRVVGFAPDAVFAFVRWTAGDDGAVFSRLDILRALPAGAPHQSLPFVRPGAEILLTAEGWPKVEQVFRLIDAIGAQGVPPAAVAPDHWRHMHHRLLAGGEPRPYTLLRHRAWLKRRSILP</sequence>
<dbReference type="GO" id="GO:0016798">
    <property type="term" value="F:hydrolase activity, acting on glycosyl bonds"/>
    <property type="evidence" value="ECO:0007669"/>
    <property type="project" value="UniProtKB-KW"/>
</dbReference>
<keyword evidence="1" id="KW-0326">Glycosidase</keyword>
<proteinExistence type="predicted"/>
<accession>A0A317E814</accession>
<dbReference type="Proteomes" id="UP000246077">
    <property type="component" value="Unassembled WGS sequence"/>
</dbReference>
<keyword evidence="1" id="KW-0378">Hydrolase</keyword>
<dbReference type="AlphaFoldDB" id="A0A317E814"/>
<evidence type="ECO:0000313" key="2">
    <source>
        <dbReference type="Proteomes" id="UP000246077"/>
    </source>
</evidence>